<organism evidence="1 2">
    <name type="scientific">Agrobacterium tumefaciens str. Kerr 14</name>
    <dbReference type="NCBI Taxonomy" id="1183424"/>
    <lineage>
        <taxon>Bacteria</taxon>
        <taxon>Pseudomonadati</taxon>
        <taxon>Pseudomonadota</taxon>
        <taxon>Alphaproteobacteria</taxon>
        <taxon>Hyphomicrobiales</taxon>
        <taxon>Rhizobiaceae</taxon>
        <taxon>Rhizobium/Agrobacterium group</taxon>
        <taxon>Agrobacterium</taxon>
        <taxon>Agrobacterium tumefaciens complex</taxon>
    </lineage>
</organism>
<dbReference type="PROSITE" id="PS51257">
    <property type="entry name" value="PROKAR_LIPOPROTEIN"/>
    <property type="match status" value="1"/>
</dbReference>
<reference evidence="1 2" key="1">
    <citation type="submission" date="2016-01" db="EMBL/GenBank/DDBJ databases">
        <authorList>
            <person name="Oliw E.H."/>
        </authorList>
    </citation>
    <scope>NUCLEOTIDE SEQUENCE [LARGE SCALE GENOMIC DNA]</scope>
    <source>
        <strain evidence="1 2">Kerr 14</strain>
    </source>
</reference>
<name>A0A1S7QAA9_AGRTU</name>
<sequence>MLERLLSAQGLGLAGCRIRSSMTEVYNRENTQKQKAPSRRKTPARNHIYEPVLGWPECFSALAEIREDCRGTRHADLLHGSACGHLFVCGCAETMVALTGARAEARQTERFKAGMYRTEASGHCLGSLNRIPPKT</sequence>
<protein>
    <submittedName>
        <fullName evidence="1">Uncharacterized protein</fullName>
    </submittedName>
</protein>
<evidence type="ECO:0000313" key="2">
    <source>
        <dbReference type="Proteomes" id="UP000191897"/>
    </source>
</evidence>
<evidence type="ECO:0000313" key="1">
    <source>
        <dbReference type="EMBL" id="CUX33747.1"/>
    </source>
</evidence>
<dbReference type="AlphaFoldDB" id="A0A1S7QAA9"/>
<accession>A0A1S7QAA9</accession>
<dbReference type="EMBL" id="FBWC01000016">
    <property type="protein sequence ID" value="CUX33747.1"/>
    <property type="molecule type" value="Genomic_DNA"/>
</dbReference>
<gene>
    <name evidence="1" type="ORF">AGR4C_Cc70037</name>
</gene>
<dbReference type="Proteomes" id="UP000191897">
    <property type="component" value="Unassembled WGS sequence"/>
</dbReference>
<proteinExistence type="predicted"/>